<dbReference type="Proteomes" id="UP000787672">
    <property type="component" value="Unassembled WGS sequence"/>
</dbReference>
<evidence type="ECO:0000313" key="2">
    <source>
        <dbReference type="EMBL" id="MBU5627880.1"/>
    </source>
</evidence>
<keyword evidence="2" id="KW-0031">Aminopeptidase</keyword>
<organism evidence="2 3">
    <name type="scientific">Dysosmobacter acutus</name>
    <dbReference type="NCBI Taxonomy" id="2841504"/>
    <lineage>
        <taxon>Bacteria</taxon>
        <taxon>Bacillati</taxon>
        <taxon>Bacillota</taxon>
        <taxon>Clostridia</taxon>
        <taxon>Eubacteriales</taxon>
        <taxon>Oscillospiraceae</taxon>
        <taxon>Dysosmobacter</taxon>
    </lineage>
</organism>
<dbReference type="PANTHER" id="PTHR34448:SF1">
    <property type="entry name" value="BLL6088 PROTEIN"/>
    <property type="match status" value="1"/>
</dbReference>
<sequence length="342" mass="36958">MDNRLEAVAESLLKNLFALKEEEVFVITADEGNDRAVIEAVARVAKKQGTKVLTIYMPTPEGVGMAADAGIAGEALIGALSAADAWAEFNTKWIFGGQTYIRIMEANKKLRHMNLTGASADLINNCIAKVNYRQLRKFGLRFVEMIRAGKEFRMTSLTGMDLTFTNVPGRPVLCELGEADHPGTYMLPGQIAWTPDVESINGTIVFDGALAPVCGIPSAPVRADIRHGQVQHFYGAPEAGRYFDWLKSYNDPQMLNISHTGLGVNPGAILSGDILQDQRVWGSATWAFGSIGANLLPPDGIPGASHSDCVALNISMWIDGEEIIHNGKIVHLELAELAKGLA</sequence>
<dbReference type="GO" id="GO:0004177">
    <property type="term" value="F:aminopeptidase activity"/>
    <property type="evidence" value="ECO:0007669"/>
    <property type="project" value="UniProtKB-KW"/>
</dbReference>
<dbReference type="Pfam" id="PF26233">
    <property type="entry name" value="NicX"/>
    <property type="match status" value="1"/>
</dbReference>
<dbReference type="PANTHER" id="PTHR34448">
    <property type="entry name" value="AMINOPEPTIDASE"/>
    <property type="match status" value="1"/>
</dbReference>
<keyword evidence="3" id="KW-1185">Reference proteome</keyword>
<dbReference type="InterPro" id="IPR052170">
    <property type="entry name" value="M29_Exopeptidase"/>
</dbReference>
<evidence type="ECO:0000256" key="1">
    <source>
        <dbReference type="ARBA" id="ARBA00022723"/>
    </source>
</evidence>
<comment type="caution">
    <text evidence="2">The sequence shown here is derived from an EMBL/GenBank/DDBJ whole genome shotgun (WGS) entry which is preliminary data.</text>
</comment>
<keyword evidence="2" id="KW-0378">Hydrolase</keyword>
<evidence type="ECO:0000313" key="3">
    <source>
        <dbReference type="Proteomes" id="UP000787672"/>
    </source>
</evidence>
<name>A0ABS6FEU2_9FIRM</name>
<keyword evidence="2" id="KW-0645">Protease</keyword>
<keyword evidence="1" id="KW-0479">Metal-binding</keyword>
<dbReference type="RefSeq" id="WP_216633200.1">
    <property type="nucleotide sequence ID" value="NZ_JAHLQN010000001.1"/>
</dbReference>
<reference evidence="2 3" key="1">
    <citation type="submission" date="2021-06" db="EMBL/GenBank/DDBJ databases">
        <authorList>
            <person name="Sun Q."/>
            <person name="Li D."/>
        </authorList>
    </citation>
    <scope>NUCLEOTIDE SEQUENCE [LARGE SCALE GENOMIC DNA]</scope>
    <source>
        <strain evidence="2 3">MSJ-2</strain>
    </source>
</reference>
<dbReference type="EMBL" id="JAHLQN010000001">
    <property type="protein sequence ID" value="MBU5627880.1"/>
    <property type="molecule type" value="Genomic_DNA"/>
</dbReference>
<gene>
    <name evidence="2" type="ORF">KQI82_13290</name>
</gene>
<protein>
    <submittedName>
        <fullName evidence="2">Aminopeptidase</fullName>
    </submittedName>
</protein>
<dbReference type="InterPro" id="IPR058739">
    <property type="entry name" value="NicX"/>
</dbReference>
<proteinExistence type="predicted"/>
<accession>A0ABS6FEU2</accession>